<dbReference type="GO" id="GO:0016787">
    <property type="term" value="F:hydrolase activity"/>
    <property type="evidence" value="ECO:0007669"/>
    <property type="project" value="UniProtKB-KW"/>
</dbReference>
<keyword evidence="3 7" id="KW-0378">Hydrolase</keyword>
<dbReference type="SUPFAM" id="SSF53187">
    <property type="entry name" value="Zn-dependent exopeptidases"/>
    <property type="match status" value="1"/>
</dbReference>
<evidence type="ECO:0000256" key="4">
    <source>
        <dbReference type="ARBA" id="ARBA00022833"/>
    </source>
</evidence>
<dbReference type="SUPFAM" id="SSF55031">
    <property type="entry name" value="Bacterial exopeptidase dimerisation domain"/>
    <property type="match status" value="1"/>
</dbReference>
<keyword evidence="4" id="KW-0862">Zinc</keyword>
<sequence>MKINRERLAANFIELCEIDSPSRREGRISRRLQQIFQELEPAAIIEDDSAPLTGSECGNLIIRFTGTLDLPPIFFSCHMDTVEPADGVQVKRVGDLFTSAGDTVLGSDDKSGIAACIEAMRLLRETRRPFRPVEFVITTCEEIGLVGAKALDPKLINAREGYALDSSGFARVITHAPAANRFTITVNGVAAHAGLHPEWGVSALILAARALAQVPSGKIDEETTTNFGTISGGTASNIVPESVVIEGEARSHSKEKLTRVTEEIRDIFNNTIADWTDSTGSAQGEPSVNFELRQDFPMMQLQREDPVLKRVEAAARSIRMELSYERAGGGSDANIFNGHGLATAIIATGMTNVHSTKEQVELQDMVDLTRLLIALMTEPSC</sequence>
<dbReference type="Pfam" id="PF01546">
    <property type="entry name" value="Peptidase_M20"/>
    <property type="match status" value="1"/>
</dbReference>
<dbReference type="AlphaFoldDB" id="A0A7T6AQ15"/>
<dbReference type="InterPro" id="IPR010162">
    <property type="entry name" value="PepT-like"/>
</dbReference>
<dbReference type="InterPro" id="IPR002933">
    <property type="entry name" value="Peptidase_M20"/>
</dbReference>
<dbReference type="InterPro" id="IPR008007">
    <property type="entry name" value="Peptidase_M42"/>
</dbReference>
<dbReference type="Gene3D" id="3.30.70.360">
    <property type="match status" value="1"/>
</dbReference>
<dbReference type="Proteomes" id="UP000596092">
    <property type="component" value="Chromosome"/>
</dbReference>
<dbReference type="EMBL" id="CP054140">
    <property type="protein sequence ID" value="QQG65241.1"/>
    <property type="molecule type" value="Genomic_DNA"/>
</dbReference>
<name>A0A7T6AQ15_9BACT</name>
<dbReference type="InterPro" id="IPR011650">
    <property type="entry name" value="Peptidase_M20_dimer"/>
</dbReference>
<protein>
    <submittedName>
        <fullName evidence="7">M20/M25/M40 family metallo-hydrolase</fullName>
    </submittedName>
</protein>
<dbReference type="RefSeq" id="WP_199264062.1">
    <property type="nucleotide sequence ID" value="NZ_CP054140.1"/>
</dbReference>
<comment type="similarity">
    <text evidence="5">Belongs to the peptidase M42 family.</text>
</comment>
<feature type="domain" description="Peptidase M20 dimerisation" evidence="6">
    <location>
        <begin position="181"/>
        <end position="273"/>
    </location>
</feature>
<reference evidence="7 8" key="1">
    <citation type="submission" date="2020-05" db="EMBL/GenBank/DDBJ databases">
        <title>Complete genome of Desulfobulbus oligotrophicus.</title>
        <authorList>
            <person name="Podar M."/>
        </authorList>
    </citation>
    <scope>NUCLEOTIDE SEQUENCE [LARGE SCALE GENOMIC DNA]</scope>
    <source>
        <strain evidence="7 8">Prop6</strain>
    </source>
</reference>
<proteinExistence type="inferred from homology"/>
<dbReference type="PIRSF" id="PIRSF001123">
    <property type="entry name" value="PepA_GA"/>
    <property type="match status" value="1"/>
</dbReference>
<dbReference type="NCBIfam" id="TIGR01883">
    <property type="entry name" value="PepT-like"/>
    <property type="match status" value="1"/>
</dbReference>
<gene>
    <name evidence="7" type="ORF">HP555_04855</name>
</gene>
<keyword evidence="2" id="KW-0479">Metal-binding</keyword>
<accession>A0A7T6AQ15</accession>
<evidence type="ECO:0000256" key="5">
    <source>
        <dbReference type="PIRNR" id="PIRNR001123"/>
    </source>
</evidence>
<evidence type="ECO:0000256" key="3">
    <source>
        <dbReference type="ARBA" id="ARBA00022801"/>
    </source>
</evidence>
<dbReference type="KEGG" id="dog:HP555_04855"/>
<evidence type="ECO:0000256" key="1">
    <source>
        <dbReference type="ARBA" id="ARBA00001947"/>
    </source>
</evidence>
<organism evidence="7 8">
    <name type="scientific">Desulfobulbus oligotrophicus</name>
    <dbReference type="NCBI Taxonomy" id="1909699"/>
    <lineage>
        <taxon>Bacteria</taxon>
        <taxon>Pseudomonadati</taxon>
        <taxon>Thermodesulfobacteriota</taxon>
        <taxon>Desulfobulbia</taxon>
        <taxon>Desulfobulbales</taxon>
        <taxon>Desulfobulbaceae</taxon>
        <taxon>Desulfobulbus</taxon>
    </lineage>
</organism>
<dbReference type="Pfam" id="PF07687">
    <property type="entry name" value="M20_dimer"/>
    <property type="match status" value="1"/>
</dbReference>
<comment type="cofactor">
    <cofactor evidence="1">
        <name>Zn(2+)</name>
        <dbReference type="ChEBI" id="CHEBI:29105"/>
    </cofactor>
</comment>
<keyword evidence="8" id="KW-1185">Reference proteome</keyword>
<evidence type="ECO:0000313" key="8">
    <source>
        <dbReference type="Proteomes" id="UP000596092"/>
    </source>
</evidence>
<evidence type="ECO:0000256" key="2">
    <source>
        <dbReference type="ARBA" id="ARBA00022723"/>
    </source>
</evidence>
<dbReference type="PANTHER" id="PTHR42994">
    <property type="entry name" value="PEPTIDASE T"/>
    <property type="match status" value="1"/>
</dbReference>
<evidence type="ECO:0000259" key="6">
    <source>
        <dbReference type="Pfam" id="PF07687"/>
    </source>
</evidence>
<dbReference type="Gene3D" id="3.40.630.10">
    <property type="entry name" value="Zn peptidases"/>
    <property type="match status" value="1"/>
</dbReference>
<dbReference type="PANTHER" id="PTHR42994:SF2">
    <property type="entry name" value="PEPTIDASE"/>
    <property type="match status" value="1"/>
</dbReference>
<dbReference type="InterPro" id="IPR036264">
    <property type="entry name" value="Bact_exopeptidase_dim_dom"/>
</dbReference>
<evidence type="ECO:0000313" key="7">
    <source>
        <dbReference type="EMBL" id="QQG65241.1"/>
    </source>
</evidence>